<evidence type="ECO:0000313" key="2">
    <source>
        <dbReference type="Proteomes" id="UP000034588"/>
    </source>
</evidence>
<name>A0A0G1W3J4_9BACT</name>
<gene>
    <name evidence="1" type="ORF">UY48_C0002G0027</name>
</gene>
<comment type="caution">
    <text evidence="1">The sequence shown here is derived from an EMBL/GenBank/DDBJ whole genome shotgun (WGS) entry which is preliminary data.</text>
</comment>
<protein>
    <submittedName>
        <fullName evidence="1">Uncharacterized protein</fullName>
    </submittedName>
</protein>
<dbReference type="EMBL" id="LCQD01000002">
    <property type="protein sequence ID" value="KKW13336.1"/>
    <property type="molecule type" value="Genomic_DNA"/>
</dbReference>
<sequence length="138" mass="15863">MAIDDEERKELEALRLLAQGRIESLAQPGMIVVFQGEEMFWQVSLHEFGKWMDRQGVRDVCLVVIGSGIDAVSCFHEAEMANLGWVRMERARETVLTVIEHFKPLAHRIATAIEEKIRKLRFPGEPEKERKKNDGCND</sequence>
<dbReference type="Proteomes" id="UP000034588">
    <property type="component" value="Unassembled WGS sequence"/>
</dbReference>
<reference evidence="1 2" key="1">
    <citation type="journal article" date="2015" name="Nature">
        <title>rRNA introns, odd ribosomes, and small enigmatic genomes across a large radiation of phyla.</title>
        <authorList>
            <person name="Brown C.T."/>
            <person name="Hug L.A."/>
            <person name="Thomas B.C."/>
            <person name="Sharon I."/>
            <person name="Castelle C.J."/>
            <person name="Singh A."/>
            <person name="Wilkins M.J."/>
            <person name="Williams K.H."/>
            <person name="Banfield J.F."/>
        </authorList>
    </citation>
    <scope>NUCLEOTIDE SEQUENCE [LARGE SCALE GENOMIC DNA]</scope>
</reference>
<organism evidence="1 2">
    <name type="scientific">Candidatus Gottesmanbacteria bacterium GW2011_GWB1_49_7</name>
    <dbReference type="NCBI Taxonomy" id="1618448"/>
    <lineage>
        <taxon>Bacteria</taxon>
        <taxon>Candidatus Gottesmaniibacteriota</taxon>
    </lineage>
</organism>
<accession>A0A0G1W3J4</accession>
<dbReference type="AlphaFoldDB" id="A0A0G1W3J4"/>
<evidence type="ECO:0000313" key="1">
    <source>
        <dbReference type="EMBL" id="KKW13336.1"/>
    </source>
</evidence>
<proteinExistence type="predicted"/>